<evidence type="ECO:0000259" key="5">
    <source>
        <dbReference type="Pfam" id="PF11819"/>
    </source>
</evidence>
<feature type="region of interest" description="Disordered" evidence="4">
    <location>
        <begin position="237"/>
        <end position="271"/>
    </location>
</feature>
<dbReference type="PANTHER" id="PTHR16093:SF5">
    <property type="entry name" value="COILED-COIL DOMAIN-CONTAINING PROTEIN 120"/>
    <property type="match status" value="1"/>
</dbReference>
<feature type="compositionally biased region" description="Gly residues" evidence="4">
    <location>
        <begin position="343"/>
        <end position="354"/>
    </location>
</feature>
<feature type="region of interest" description="Disordered" evidence="4">
    <location>
        <begin position="105"/>
        <end position="207"/>
    </location>
</feature>
<evidence type="ECO:0000256" key="2">
    <source>
        <dbReference type="ARBA" id="ARBA00022490"/>
    </source>
</evidence>
<feature type="region of interest" description="Disordered" evidence="4">
    <location>
        <begin position="498"/>
        <end position="528"/>
    </location>
</feature>
<feature type="compositionally biased region" description="Pro residues" evidence="4">
    <location>
        <begin position="450"/>
        <end position="459"/>
    </location>
</feature>
<feature type="compositionally biased region" description="Polar residues" evidence="4">
    <location>
        <begin position="430"/>
        <end position="443"/>
    </location>
</feature>
<comment type="caution">
    <text evidence="6">The sequence shown here is derived from an EMBL/GenBank/DDBJ whole genome shotgun (WGS) entry which is preliminary data.</text>
</comment>
<dbReference type="GO" id="GO:0005737">
    <property type="term" value="C:cytoplasm"/>
    <property type="evidence" value="ECO:0007669"/>
    <property type="project" value="UniProtKB-SubCell"/>
</dbReference>
<gene>
    <name evidence="6" type="ORF">PLEPLA_LOCUS28725</name>
</gene>
<feature type="domain" description="Cytohesin Ubiquitin Protein Inducing" evidence="5">
    <location>
        <begin position="53"/>
        <end position="139"/>
    </location>
</feature>
<proteinExistence type="predicted"/>
<feature type="compositionally biased region" description="Pro residues" evidence="4">
    <location>
        <begin position="247"/>
        <end position="256"/>
    </location>
</feature>
<feature type="compositionally biased region" description="Basic residues" evidence="4">
    <location>
        <begin position="168"/>
        <end position="177"/>
    </location>
</feature>
<feature type="compositionally biased region" description="Polar residues" evidence="4">
    <location>
        <begin position="498"/>
        <end position="513"/>
    </location>
</feature>
<feature type="region of interest" description="Disordered" evidence="4">
    <location>
        <begin position="424"/>
        <end position="465"/>
    </location>
</feature>
<protein>
    <recommendedName>
        <fullName evidence="5">Cytohesin Ubiquitin Protein Inducing domain-containing protein</fullName>
    </recommendedName>
</protein>
<dbReference type="AlphaFoldDB" id="A0A9N7V1T6"/>
<evidence type="ECO:0000313" key="6">
    <source>
        <dbReference type="EMBL" id="CAB1440930.1"/>
    </source>
</evidence>
<reference evidence="6" key="1">
    <citation type="submission" date="2020-03" db="EMBL/GenBank/DDBJ databases">
        <authorList>
            <person name="Weist P."/>
        </authorList>
    </citation>
    <scope>NUCLEOTIDE SEQUENCE</scope>
</reference>
<dbReference type="InterPro" id="IPR021774">
    <property type="entry name" value="CUPID"/>
</dbReference>
<keyword evidence="7" id="KW-1185">Reference proteome</keyword>
<evidence type="ECO:0000256" key="1">
    <source>
        <dbReference type="ARBA" id="ARBA00004496"/>
    </source>
</evidence>
<dbReference type="PANTHER" id="PTHR16093">
    <property type="entry name" value="COILED-COIL DOMAIN-CONTAINING PROTEIN 120 FAMILY MEMBER"/>
    <property type="match status" value="1"/>
</dbReference>
<evidence type="ECO:0000313" key="7">
    <source>
        <dbReference type="Proteomes" id="UP001153269"/>
    </source>
</evidence>
<feature type="region of interest" description="Disordered" evidence="4">
    <location>
        <begin position="637"/>
        <end position="662"/>
    </location>
</feature>
<dbReference type="Pfam" id="PF11819">
    <property type="entry name" value="CUPID"/>
    <property type="match status" value="1"/>
</dbReference>
<keyword evidence="3" id="KW-0175">Coiled coil</keyword>
<dbReference type="InterPro" id="IPR043447">
    <property type="entry name" value="CCDC120/INAVA"/>
</dbReference>
<accession>A0A9N7V1T6</accession>
<feature type="region of interest" description="Disordered" evidence="4">
    <location>
        <begin position="544"/>
        <end position="571"/>
    </location>
</feature>
<organism evidence="6 7">
    <name type="scientific">Pleuronectes platessa</name>
    <name type="common">European plaice</name>
    <dbReference type="NCBI Taxonomy" id="8262"/>
    <lineage>
        <taxon>Eukaryota</taxon>
        <taxon>Metazoa</taxon>
        <taxon>Chordata</taxon>
        <taxon>Craniata</taxon>
        <taxon>Vertebrata</taxon>
        <taxon>Euteleostomi</taxon>
        <taxon>Actinopterygii</taxon>
        <taxon>Neopterygii</taxon>
        <taxon>Teleostei</taxon>
        <taxon>Neoteleostei</taxon>
        <taxon>Acanthomorphata</taxon>
        <taxon>Carangaria</taxon>
        <taxon>Pleuronectiformes</taxon>
        <taxon>Pleuronectoidei</taxon>
        <taxon>Pleuronectidae</taxon>
        <taxon>Pleuronectes</taxon>
    </lineage>
</organism>
<feature type="region of interest" description="Disordered" evidence="4">
    <location>
        <begin position="323"/>
        <end position="354"/>
    </location>
</feature>
<keyword evidence="2" id="KW-0963">Cytoplasm</keyword>
<dbReference type="Proteomes" id="UP001153269">
    <property type="component" value="Unassembled WGS sequence"/>
</dbReference>
<name>A0A9N7V1T6_PLEPL</name>
<feature type="compositionally biased region" description="Basic residues" evidence="4">
    <location>
        <begin position="117"/>
        <end position="131"/>
    </location>
</feature>
<feature type="compositionally biased region" description="Gly residues" evidence="4">
    <location>
        <begin position="517"/>
        <end position="526"/>
    </location>
</feature>
<feature type="region of interest" description="Disordered" evidence="4">
    <location>
        <begin position="283"/>
        <end position="306"/>
    </location>
</feature>
<comment type="subcellular location">
    <subcellularLocation>
        <location evidence="1">Cytoplasm</location>
    </subcellularLocation>
</comment>
<sequence>MATGVNYWSSYEPGYKVRECVWGGEQESSSEDGGGEVTWETAAMEVKGQIITTPDPLTCPDKKQRERMTELQERRRSLQALLRTRLAEFRRICLQEAELTGAVPSDFPLEAGEKPPCVRRRGGVSRQGNRKFRAEDEDSQRSKPKKTLFSAALRKHSDSEHNTQTQTHHGKRTVHRGCHTDDTVRSESSSTSDSTGHDNEDSVSQCRPPLVSAASPVEVFYHNKTRRNSLHIRIDHQETPQTHKPLPLLPIPPPPLSQDSSSRPFDPVAAGEGGVRVNAARRCSSSDGLLDRVPPPEEDGGAQHGGLRVIDVSASRGTNVSGVFRSSELLDGRTRSNNRPAEGGAGGGRGGRGGGYSEVLLDYVWKQQQVQRQQPHTNNRQPITSQHQLLYNGFSSQQPPGAPPTFRSHYGDQRQVKVTRTKSCGPFLPVQQTDTPNPPLSTIQPDPHPHLLPPRPTQLPPTQDSQLEEATRSLHKALALEGLRDWYLRNTLGSIHQNQNHANGKASTGVSTKVNGGVKGQSGVGGALQRRRTTHGIIQQSTYQTETSHHHAPSHTKQTLPHSATFHGHPLHGRSVDNALYHDSFSPQKQEVPLRDLSVDQPSPGTLLNFSPQVEVIEETGQCRTETFETGWWRTETLETGSPGSKLQDEGETLPLPRQLVY</sequence>
<dbReference type="EMBL" id="CADEAL010002546">
    <property type="protein sequence ID" value="CAB1440930.1"/>
    <property type="molecule type" value="Genomic_DNA"/>
</dbReference>
<evidence type="ECO:0000256" key="3">
    <source>
        <dbReference type="ARBA" id="ARBA00023054"/>
    </source>
</evidence>
<evidence type="ECO:0000256" key="4">
    <source>
        <dbReference type="SAM" id="MobiDB-lite"/>
    </source>
</evidence>